<evidence type="ECO:0000256" key="1">
    <source>
        <dbReference type="ARBA" id="ARBA00001946"/>
    </source>
</evidence>
<dbReference type="InterPro" id="IPR050264">
    <property type="entry name" value="Bact_CCA-adding_enz_type3_sf"/>
</dbReference>
<feature type="domain" description="tRNA nucleotidyltransferase/poly(A) polymerase RNA and SrmB- binding" evidence="10">
    <location>
        <begin position="182"/>
        <end position="239"/>
    </location>
</feature>
<keyword evidence="2 8" id="KW-0808">Transferase</keyword>
<keyword evidence="12" id="KW-1185">Reference proteome</keyword>
<evidence type="ECO:0000313" key="11">
    <source>
        <dbReference type="EMBL" id="GAA0488535.1"/>
    </source>
</evidence>
<feature type="domain" description="Poly A polymerase head" evidence="9">
    <location>
        <begin position="29"/>
        <end position="151"/>
    </location>
</feature>
<evidence type="ECO:0000256" key="5">
    <source>
        <dbReference type="ARBA" id="ARBA00022723"/>
    </source>
</evidence>
<comment type="similarity">
    <text evidence="8">Belongs to the tRNA nucleotidyltransferase/poly(A) polymerase family.</text>
</comment>
<evidence type="ECO:0000256" key="8">
    <source>
        <dbReference type="RuleBase" id="RU003953"/>
    </source>
</evidence>
<comment type="caution">
    <text evidence="11">The sequence shown here is derived from an EMBL/GenBank/DDBJ whole genome shotgun (WGS) entry which is preliminary data.</text>
</comment>
<dbReference type="EMBL" id="BAAAEM010000005">
    <property type="protein sequence ID" value="GAA0488535.1"/>
    <property type="molecule type" value="Genomic_DNA"/>
</dbReference>
<dbReference type="CDD" id="cd05398">
    <property type="entry name" value="NT_ClassII-CCAase"/>
    <property type="match status" value="1"/>
</dbReference>
<evidence type="ECO:0000313" key="12">
    <source>
        <dbReference type="Proteomes" id="UP001500713"/>
    </source>
</evidence>
<accession>A0ABN1B1U3</accession>
<keyword evidence="3" id="KW-0819">tRNA processing</keyword>
<keyword evidence="4" id="KW-0548">Nucleotidyltransferase</keyword>
<sequence length="399" mass="44208">MKLPEAPWHQRQSLKDLIAVLDGHRGATRFVGGAVRDTLLSIPAKDIDLATILKPDMVMARLKDANISAVPTGIEHGTVTAVTEDGPVEITTLRRDVSTDGRRATVAFSDDWKEDAARRDFTINALFADPETLEIYDYFGGLTDLENRHIRFIGSAEQRIAEDHLRIMRYFRFLARFGQHDVDQETFDACRKAARELSKLSRERVADELIKLLSAADPVYAVQEMIEADVFANIVAEIDPEAGPLLATLVLREEAHDIAPDPMRRLVGLLPKDPDKTAQIVTSLRCSKKLRRAVADRLTALKPALSDIQAIAYHHGVDAAQDIMLLFAADDELGTSLAKLKDWSKPVFPITGGDLIEMGLMPGPIVAKSLKAIETAWIAEHFPDEDRVRALAHDIIKSS</sequence>
<keyword evidence="7" id="KW-0460">Magnesium</keyword>
<dbReference type="Pfam" id="PF01743">
    <property type="entry name" value="PolyA_pol"/>
    <property type="match status" value="1"/>
</dbReference>
<dbReference type="InterPro" id="IPR002646">
    <property type="entry name" value="PolA_pol_head_dom"/>
</dbReference>
<evidence type="ECO:0000256" key="3">
    <source>
        <dbReference type="ARBA" id="ARBA00022694"/>
    </source>
</evidence>
<evidence type="ECO:0000256" key="6">
    <source>
        <dbReference type="ARBA" id="ARBA00022741"/>
    </source>
</evidence>
<comment type="cofactor">
    <cofactor evidence="1">
        <name>Mg(2+)</name>
        <dbReference type="ChEBI" id="CHEBI:18420"/>
    </cofactor>
</comment>
<dbReference type="Proteomes" id="UP001500713">
    <property type="component" value="Unassembled WGS sequence"/>
</dbReference>
<keyword evidence="6" id="KW-0547">Nucleotide-binding</keyword>
<protein>
    <submittedName>
        <fullName evidence="11">CCA tRNA nucleotidyltransferase</fullName>
    </submittedName>
</protein>
<dbReference type="SUPFAM" id="SSF81891">
    <property type="entry name" value="Poly A polymerase C-terminal region-like"/>
    <property type="match status" value="1"/>
</dbReference>
<proteinExistence type="inferred from homology"/>
<evidence type="ECO:0000259" key="9">
    <source>
        <dbReference type="Pfam" id="PF01743"/>
    </source>
</evidence>
<dbReference type="PANTHER" id="PTHR46173:SF1">
    <property type="entry name" value="CCA TRNA NUCLEOTIDYLTRANSFERASE 1, MITOCHONDRIAL"/>
    <property type="match status" value="1"/>
</dbReference>
<gene>
    <name evidence="11" type="ORF">GCM10009096_34370</name>
</gene>
<keyword evidence="8" id="KW-0694">RNA-binding</keyword>
<dbReference type="Pfam" id="PF12627">
    <property type="entry name" value="PolyA_pol_RNAbd"/>
    <property type="match status" value="1"/>
</dbReference>
<reference evidence="11 12" key="1">
    <citation type="journal article" date="2019" name="Int. J. Syst. Evol. Microbiol.">
        <title>The Global Catalogue of Microorganisms (GCM) 10K type strain sequencing project: providing services to taxonomists for standard genome sequencing and annotation.</title>
        <authorList>
            <consortium name="The Broad Institute Genomics Platform"/>
            <consortium name="The Broad Institute Genome Sequencing Center for Infectious Disease"/>
            <person name="Wu L."/>
            <person name="Ma J."/>
        </authorList>
    </citation>
    <scope>NUCLEOTIDE SEQUENCE [LARGE SCALE GENOMIC DNA]</scope>
    <source>
        <strain evidence="11 12">JCM 14162</strain>
    </source>
</reference>
<keyword evidence="5" id="KW-0479">Metal-binding</keyword>
<organism evidence="11 12">
    <name type="scientific">Parasphingorhabdus litoris</name>
    <dbReference type="NCBI Taxonomy" id="394733"/>
    <lineage>
        <taxon>Bacteria</taxon>
        <taxon>Pseudomonadati</taxon>
        <taxon>Pseudomonadota</taxon>
        <taxon>Alphaproteobacteria</taxon>
        <taxon>Sphingomonadales</taxon>
        <taxon>Sphingomonadaceae</taxon>
        <taxon>Parasphingorhabdus</taxon>
    </lineage>
</organism>
<dbReference type="InterPro" id="IPR043519">
    <property type="entry name" value="NT_sf"/>
</dbReference>
<evidence type="ECO:0000259" key="10">
    <source>
        <dbReference type="Pfam" id="PF12627"/>
    </source>
</evidence>
<evidence type="ECO:0000256" key="4">
    <source>
        <dbReference type="ARBA" id="ARBA00022695"/>
    </source>
</evidence>
<dbReference type="PANTHER" id="PTHR46173">
    <property type="entry name" value="CCA TRNA NUCLEOTIDYLTRANSFERASE 1, MITOCHONDRIAL"/>
    <property type="match status" value="1"/>
</dbReference>
<dbReference type="SUPFAM" id="SSF81301">
    <property type="entry name" value="Nucleotidyltransferase"/>
    <property type="match status" value="1"/>
</dbReference>
<evidence type="ECO:0000256" key="2">
    <source>
        <dbReference type="ARBA" id="ARBA00022679"/>
    </source>
</evidence>
<dbReference type="InterPro" id="IPR032828">
    <property type="entry name" value="PolyA_RNA-bd"/>
</dbReference>
<evidence type="ECO:0000256" key="7">
    <source>
        <dbReference type="ARBA" id="ARBA00022842"/>
    </source>
</evidence>
<dbReference type="Gene3D" id="1.10.3090.10">
    <property type="entry name" value="cca-adding enzyme, domain 2"/>
    <property type="match status" value="1"/>
</dbReference>
<dbReference type="Gene3D" id="3.30.460.10">
    <property type="entry name" value="Beta Polymerase, domain 2"/>
    <property type="match status" value="1"/>
</dbReference>
<name>A0ABN1B1U3_9SPHN</name>